<dbReference type="STRING" id="27342.A0A0H2SIR5"/>
<dbReference type="InterPro" id="IPR004835">
    <property type="entry name" value="Chitin_synth"/>
</dbReference>
<comment type="catalytic activity">
    <reaction evidence="9 10">
        <text>[(1-&gt;4)-N-acetyl-beta-D-glucosaminyl](n) + UDP-N-acetyl-alpha-D-glucosamine = [(1-&gt;4)-N-acetyl-beta-D-glucosaminyl](n+1) + UDP + H(+)</text>
        <dbReference type="Rhea" id="RHEA:16637"/>
        <dbReference type="Rhea" id="RHEA-COMP:9593"/>
        <dbReference type="Rhea" id="RHEA-COMP:9595"/>
        <dbReference type="ChEBI" id="CHEBI:15378"/>
        <dbReference type="ChEBI" id="CHEBI:17029"/>
        <dbReference type="ChEBI" id="CHEBI:57705"/>
        <dbReference type="ChEBI" id="CHEBI:58223"/>
        <dbReference type="EC" id="2.4.1.16"/>
    </reaction>
</comment>
<dbReference type="InParanoid" id="A0A0H2SIR5"/>
<comment type="similarity">
    <text evidence="10">Belongs to the chitin synthase family.</text>
</comment>
<gene>
    <name evidence="12" type="ORF">SCHPADRAFT_822444</name>
</gene>
<feature type="domain" description="Chitin synthase N-terminal" evidence="11">
    <location>
        <begin position="86"/>
        <end position="149"/>
    </location>
</feature>
<evidence type="ECO:0000256" key="10">
    <source>
        <dbReference type="RuleBase" id="RU366040"/>
    </source>
</evidence>
<keyword evidence="7 10" id="KW-0961">Cell wall biogenesis/degradation</keyword>
<organism evidence="12 13">
    <name type="scientific">Schizopora paradoxa</name>
    <dbReference type="NCBI Taxonomy" id="27342"/>
    <lineage>
        <taxon>Eukaryota</taxon>
        <taxon>Fungi</taxon>
        <taxon>Dikarya</taxon>
        <taxon>Basidiomycota</taxon>
        <taxon>Agaricomycotina</taxon>
        <taxon>Agaricomycetes</taxon>
        <taxon>Hymenochaetales</taxon>
        <taxon>Schizoporaceae</taxon>
        <taxon>Schizopora</taxon>
    </lineage>
</organism>
<protein>
    <recommendedName>
        <fullName evidence="2 10">Chitin synthase</fullName>
        <ecNumber evidence="2 10">2.4.1.16</ecNumber>
    </recommendedName>
</protein>
<evidence type="ECO:0000256" key="7">
    <source>
        <dbReference type="ARBA" id="ARBA00023316"/>
    </source>
</evidence>
<keyword evidence="4 10" id="KW-0812">Transmembrane</keyword>
<feature type="transmembrane region" description="Helical" evidence="10">
    <location>
        <begin position="743"/>
        <end position="761"/>
    </location>
</feature>
<dbReference type="GO" id="GO:0030428">
    <property type="term" value="C:cell septum"/>
    <property type="evidence" value="ECO:0007669"/>
    <property type="project" value="TreeGrafter"/>
</dbReference>
<accession>A0A0H2SIR5</accession>
<dbReference type="SUPFAM" id="SSF53448">
    <property type="entry name" value="Nucleotide-diphospho-sugar transferases"/>
    <property type="match status" value="1"/>
</dbReference>
<evidence type="ECO:0000256" key="6">
    <source>
        <dbReference type="ARBA" id="ARBA00023136"/>
    </source>
</evidence>
<keyword evidence="6 10" id="KW-0472">Membrane</keyword>
<keyword evidence="3 10" id="KW-0328">Glycosyltransferase</keyword>
<keyword evidence="5 10" id="KW-1133">Transmembrane helix</keyword>
<evidence type="ECO:0000313" key="13">
    <source>
        <dbReference type="Proteomes" id="UP000053477"/>
    </source>
</evidence>
<dbReference type="EC" id="2.4.1.16" evidence="2 10"/>
<dbReference type="GO" id="GO:0006031">
    <property type="term" value="P:chitin biosynthetic process"/>
    <property type="evidence" value="ECO:0007669"/>
    <property type="project" value="UniProtKB-UniRule"/>
</dbReference>
<dbReference type="AlphaFoldDB" id="A0A0H2SIR5"/>
<dbReference type="Proteomes" id="UP000053477">
    <property type="component" value="Unassembled WGS sequence"/>
</dbReference>
<keyword evidence="13" id="KW-1185">Reference proteome</keyword>
<comment type="subcellular location">
    <subcellularLocation>
        <location evidence="10">Cell membrane</location>
        <topology evidence="10">Multi-pass membrane protein</topology>
    </subcellularLocation>
    <subcellularLocation>
        <location evidence="1">Membrane</location>
        <topology evidence="1">Multi-pass membrane protein</topology>
    </subcellularLocation>
</comment>
<evidence type="ECO:0000256" key="4">
    <source>
        <dbReference type="ARBA" id="ARBA00022692"/>
    </source>
</evidence>
<evidence type="ECO:0000256" key="8">
    <source>
        <dbReference type="ARBA" id="ARBA00024009"/>
    </source>
</evidence>
<evidence type="ECO:0000259" key="11">
    <source>
        <dbReference type="Pfam" id="PF08407"/>
    </source>
</evidence>
<dbReference type="EMBL" id="KQ085910">
    <property type="protein sequence ID" value="KLO16951.1"/>
    <property type="molecule type" value="Genomic_DNA"/>
</dbReference>
<evidence type="ECO:0000256" key="2">
    <source>
        <dbReference type="ARBA" id="ARBA00012543"/>
    </source>
</evidence>
<evidence type="ECO:0000256" key="3">
    <source>
        <dbReference type="ARBA" id="ARBA00022676"/>
    </source>
</evidence>
<dbReference type="Pfam" id="PF08407">
    <property type="entry name" value="Chitin_synth_1N"/>
    <property type="match status" value="1"/>
</dbReference>
<dbReference type="CDD" id="cd04190">
    <property type="entry name" value="Chitin_synth_C"/>
    <property type="match status" value="1"/>
</dbReference>
<dbReference type="Pfam" id="PF01644">
    <property type="entry name" value="Chitin_synth_1"/>
    <property type="match status" value="1"/>
</dbReference>
<dbReference type="GO" id="GO:0005886">
    <property type="term" value="C:plasma membrane"/>
    <property type="evidence" value="ECO:0007669"/>
    <property type="project" value="UniProtKB-SubCell"/>
</dbReference>
<feature type="transmembrane region" description="Helical" evidence="10">
    <location>
        <begin position="545"/>
        <end position="564"/>
    </location>
</feature>
<dbReference type="OrthoDB" id="26569at2759"/>
<feature type="transmembrane region" description="Helical" evidence="10">
    <location>
        <begin position="505"/>
        <end position="525"/>
    </location>
</feature>
<feature type="transmembrane region" description="Helical" evidence="10">
    <location>
        <begin position="605"/>
        <end position="629"/>
    </location>
</feature>
<dbReference type="PANTHER" id="PTHR22914">
    <property type="entry name" value="CHITIN SYNTHASE"/>
    <property type="match status" value="1"/>
</dbReference>
<evidence type="ECO:0000256" key="1">
    <source>
        <dbReference type="ARBA" id="ARBA00004141"/>
    </source>
</evidence>
<proteinExistence type="inferred from homology"/>
<comment type="function">
    <text evidence="8 10">Polymerizes chitin, a structural polymer of the cell wall and septum, by transferring the sugar moiety of UDP-GlcNAc to the non-reducing end of the growing chitin polymer.</text>
</comment>
<dbReference type="GO" id="GO:0004100">
    <property type="term" value="F:chitin synthase activity"/>
    <property type="evidence" value="ECO:0007669"/>
    <property type="project" value="UniProtKB-UniRule"/>
</dbReference>
<dbReference type="InterPro" id="IPR029044">
    <property type="entry name" value="Nucleotide-diphossugar_trans"/>
</dbReference>
<reference evidence="12 13" key="1">
    <citation type="submission" date="2015-04" db="EMBL/GenBank/DDBJ databases">
        <title>Complete genome sequence of Schizopora paradoxa KUC8140, a cosmopolitan wood degrader in East Asia.</title>
        <authorList>
            <consortium name="DOE Joint Genome Institute"/>
            <person name="Min B."/>
            <person name="Park H."/>
            <person name="Jang Y."/>
            <person name="Kim J.-J."/>
            <person name="Kim K.H."/>
            <person name="Pangilinan J."/>
            <person name="Lipzen A."/>
            <person name="Riley R."/>
            <person name="Grigoriev I.V."/>
            <person name="Spatafora J.W."/>
            <person name="Choi I.-G."/>
        </authorList>
    </citation>
    <scope>NUCLEOTIDE SEQUENCE [LARGE SCALE GENOMIC DNA]</scope>
    <source>
        <strain evidence="12 13">KUC8140</strain>
    </source>
</reference>
<keyword evidence="10 12" id="KW-0808">Transferase</keyword>
<feature type="transmembrane region" description="Helical" evidence="10">
    <location>
        <begin position="576"/>
        <end position="599"/>
    </location>
</feature>
<keyword evidence="10" id="KW-1003">Cell membrane</keyword>
<feature type="transmembrane region" description="Helical" evidence="10">
    <location>
        <begin position="781"/>
        <end position="802"/>
    </location>
</feature>
<name>A0A0H2SIR5_9AGAM</name>
<dbReference type="GO" id="GO:0071555">
    <property type="term" value="P:cell wall organization"/>
    <property type="evidence" value="ECO:0007669"/>
    <property type="project" value="UniProtKB-KW"/>
</dbReference>
<evidence type="ECO:0000256" key="9">
    <source>
        <dbReference type="ARBA" id="ARBA00048014"/>
    </source>
</evidence>
<sequence>MGDDDYYALANNSAEYNPNRSFDVEKNASSYDLGERLPPHFEHEYDEDDEKEFNEKAPITDLPTTPVTTQHYGPAPIGRVTRRHQMKKRVQLTRGNLVIDLDVPTRLVLPLRKDEEMAKTRYTAVTCDPDDFKKNNFFLRQNENGRSTELFIVITMYNEDEVLFCRTLMGVMRNISHLCTRKNSQTWGQDAWKKVVVCIVSDGRKKIHPRVVDCLTALGVYQPGDFMKNMVNNKPVTAHLFEYTTSFGLDENLHFRYPDKGIVPTQILFCLKEKNQKKINSHRWFFNAFAPLLRPNVCVLIDVGTRPGHKSLYHLWKTFDRNSNVAGACGEIAAYKGKRWVELINPLVASQNFEYKIANILDKPTESLFGYISVLPGAFSAYRYRALQNDNYGVGPLASYFKGEILHGRETDIFTSNMYLAEDRILCFELVAKANENWVLRYVKSAVGETDVPDALPEFISQRRRWLNGSFFAAVYAITHANQILRSGHSMGRKAALMAETAYNVINLIFSWFAIGNFYLFFIIVTSSLQDPSFGIPGIRYFNSVVQYSYASIIVACFLFSMGGNKPRQSIWKYKLSAIFFAIIDVYALICAFICAIQASKQGGTLYSTMIFSIIITYGVYFSSSILALDPWHMLTSFLPYLLLSPTYVNILNIYAFSNLDDISWGTKQDDEVETDLGAVIQNSQSQVDVEILAEPSDVNAMYDETLNNLKTRKPVTKPNTVPSAAEKEQQAKDYYANVRTNVLLAWVLSNGMLLLAILSSGDPSQTFNGGASVTKVYMTFILAFVGITNIIRFAGSTFYIIMRAFVG</sequence>
<dbReference type="InterPro" id="IPR013616">
    <property type="entry name" value="Chitin_synth_N"/>
</dbReference>
<evidence type="ECO:0000256" key="5">
    <source>
        <dbReference type="ARBA" id="ARBA00022989"/>
    </source>
</evidence>
<dbReference type="PANTHER" id="PTHR22914:SF38">
    <property type="entry name" value="CHITIN SYNTHASE 2"/>
    <property type="match status" value="1"/>
</dbReference>
<evidence type="ECO:0000313" key="12">
    <source>
        <dbReference type="EMBL" id="KLO16951.1"/>
    </source>
</evidence>